<evidence type="ECO:0000313" key="1">
    <source>
        <dbReference type="EMBL" id="GFD28133.1"/>
    </source>
</evidence>
<proteinExistence type="predicted"/>
<feature type="non-terminal residue" evidence="1">
    <location>
        <position position="87"/>
    </location>
</feature>
<organism evidence="1">
    <name type="scientific">Tanacetum cinerariifolium</name>
    <name type="common">Dalmatian daisy</name>
    <name type="synonym">Chrysanthemum cinerariifolium</name>
    <dbReference type="NCBI Taxonomy" id="118510"/>
    <lineage>
        <taxon>Eukaryota</taxon>
        <taxon>Viridiplantae</taxon>
        <taxon>Streptophyta</taxon>
        <taxon>Embryophyta</taxon>
        <taxon>Tracheophyta</taxon>
        <taxon>Spermatophyta</taxon>
        <taxon>Magnoliopsida</taxon>
        <taxon>eudicotyledons</taxon>
        <taxon>Gunneridae</taxon>
        <taxon>Pentapetalae</taxon>
        <taxon>asterids</taxon>
        <taxon>campanulids</taxon>
        <taxon>Asterales</taxon>
        <taxon>Asteraceae</taxon>
        <taxon>Asteroideae</taxon>
        <taxon>Anthemideae</taxon>
        <taxon>Anthemidinae</taxon>
        <taxon>Tanacetum</taxon>
    </lineage>
</organism>
<dbReference type="AlphaFoldDB" id="A0A699V222"/>
<dbReference type="EMBL" id="BKCJ011382631">
    <property type="protein sequence ID" value="GFD28133.1"/>
    <property type="molecule type" value="Genomic_DNA"/>
</dbReference>
<sequence>MFWRYEQPKAPADEQFVRRQPRQVVAHAEQQLPAGPAQQAAFGRFGVGVEAVLAKHFRIEGNLLAAGVPGAAHVGAATLGRDAVHGR</sequence>
<accession>A0A699V222</accession>
<protein>
    <submittedName>
        <fullName evidence="1">Uncharacterized protein</fullName>
    </submittedName>
</protein>
<reference evidence="1" key="1">
    <citation type="journal article" date="2019" name="Sci. Rep.">
        <title>Draft genome of Tanacetum cinerariifolium, the natural source of mosquito coil.</title>
        <authorList>
            <person name="Yamashiro T."/>
            <person name="Shiraishi A."/>
            <person name="Satake H."/>
            <person name="Nakayama K."/>
        </authorList>
    </citation>
    <scope>NUCLEOTIDE SEQUENCE</scope>
</reference>
<comment type="caution">
    <text evidence="1">The sequence shown here is derived from an EMBL/GenBank/DDBJ whole genome shotgun (WGS) entry which is preliminary data.</text>
</comment>
<gene>
    <name evidence="1" type="ORF">Tci_900102</name>
</gene>
<name>A0A699V222_TANCI</name>